<proteinExistence type="predicted"/>
<dbReference type="EMBL" id="CP002691">
    <property type="protein sequence ID" value="AEE50385.1"/>
    <property type="molecule type" value="Genomic_DNA"/>
</dbReference>
<dbReference type="PANTHER" id="PTHR37489">
    <property type="entry name" value="DUF3500 DOMAIN-CONTAINING PROTEIN"/>
    <property type="match status" value="1"/>
</dbReference>
<gene>
    <name evidence="2" type="ordered locus">Halhy_2512</name>
</gene>
<reference key="2">
    <citation type="submission" date="2011-04" db="EMBL/GenBank/DDBJ databases">
        <title>Complete sequence of chromosome of Haliscomenobacter hydrossis DSM 1100.</title>
        <authorList>
            <consortium name="US DOE Joint Genome Institute (JGI-PGF)"/>
            <person name="Lucas S."/>
            <person name="Han J."/>
            <person name="Lapidus A."/>
            <person name="Bruce D."/>
            <person name="Goodwin L."/>
            <person name="Pitluck S."/>
            <person name="Peters L."/>
            <person name="Kyrpides N."/>
            <person name="Mavromatis K."/>
            <person name="Ivanova N."/>
            <person name="Ovchinnikova G."/>
            <person name="Pagani I."/>
            <person name="Daligault H."/>
            <person name="Detter J.C."/>
            <person name="Han C."/>
            <person name="Land M."/>
            <person name="Hauser L."/>
            <person name="Markowitz V."/>
            <person name="Cheng J.-F."/>
            <person name="Hugenholtz P."/>
            <person name="Woyke T."/>
            <person name="Wu D."/>
            <person name="Verbarg S."/>
            <person name="Frueling A."/>
            <person name="Brambilla E."/>
            <person name="Klenk H.-P."/>
            <person name="Eisen J.A."/>
        </authorList>
    </citation>
    <scope>NUCLEOTIDE SEQUENCE</scope>
    <source>
        <strain>DSM 1100</strain>
    </source>
</reference>
<evidence type="ECO:0000313" key="3">
    <source>
        <dbReference type="Proteomes" id="UP000008461"/>
    </source>
</evidence>
<reference evidence="2 3" key="1">
    <citation type="journal article" date="2011" name="Stand. Genomic Sci.">
        <title>Complete genome sequence of Haliscomenobacter hydrossis type strain (O).</title>
        <authorList>
            <consortium name="US DOE Joint Genome Institute (JGI-PGF)"/>
            <person name="Daligault H."/>
            <person name="Lapidus A."/>
            <person name="Zeytun A."/>
            <person name="Nolan M."/>
            <person name="Lucas S."/>
            <person name="Del Rio T.G."/>
            <person name="Tice H."/>
            <person name="Cheng J.F."/>
            <person name="Tapia R."/>
            <person name="Han C."/>
            <person name="Goodwin L."/>
            <person name="Pitluck S."/>
            <person name="Liolios K."/>
            <person name="Pagani I."/>
            <person name="Ivanova N."/>
            <person name="Huntemann M."/>
            <person name="Mavromatis K."/>
            <person name="Mikhailova N."/>
            <person name="Pati A."/>
            <person name="Chen A."/>
            <person name="Palaniappan K."/>
            <person name="Land M."/>
            <person name="Hauser L."/>
            <person name="Brambilla E.M."/>
            <person name="Rohde M."/>
            <person name="Verbarg S."/>
            <person name="Goker M."/>
            <person name="Bristow J."/>
            <person name="Eisen J.A."/>
            <person name="Markowitz V."/>
            <person name="Hugenholtz P."/>
            <person name="Kyrpides N.C."/>
            <person name="Klenk H.P."/>
            <person name="Woyke T."/>
        </authorList>
    </citation>
    <scope>NUCLEOTIDE SEQUENCE [LARGE SCALE GENOMIC DNA]</scope>
    <source>
        <strain evidence="3">ATCC 27775 / DSM 1100 / LMG 10767 / O</strain>
    </source>
</reference>
<dbReference type="InterPro" id="IPR021889">
    <property type="entry name" value="DUF3500"/>
</dbReference>
<dbReference type="HOGENOM" id="CLU_033093_2_1_10"/>
<dbReference type="eggNOG" id="COG0715">
    <property type="taxonomic scope" value="Bacteria"/>
</dbReference>
<evidence type="ECO:0008006" key="4">
    <source>
        <dbReference type="Google" id="ProtNLM"/>
    </source>
</evidence>
<name>F4KXL4_HALH1</name>
<dbReference type="OrthoDB" id="581140at2"/>
<dbReference type="Proteomes" id="UP000008461">
    <property type="component" value="Chromosome"/>
</dbReference>
<dbReference type="RefSeq" id="WP_013764934.1">
    <property type="nucleotide sequence ID" value="NC_015510.1"/>
</dbReference>
<keyword evidence="3" id="KW-1185">Reference proteome</keyword>
<evidence type="ECO:0000256" key="1">
    <source>
        <dbReference type="SAM" id="SignalP"/>
    </source>
</evidence>
<feature type="chain" id="PRO_5003317251" description="DUF3500 domain-containing protein" evidence="1">
    <location>
        <begin position="20"/>
        <end position="501"/>
    </location>
</feature>
<dbReference type="KEGG" id="hhy:Halhy_2512"/>
<sequence>MKKASYLLLFISWPLFAIYAQQSPNKGAYTLSFKLHLTGVPSPDSVALAWLLFPSPETRPVKMNGPNSDGYYNMEISFPDSARGKTLLYRYRSGNQFDIRRNFKFDKNGPQSLVDRWGYLDGMAGKVKPAQPIVVFQANTAPETSELAKPFVGITNAGKPVEHLFPIKRTGASTKPIKKAVTAFLDALSPAQRSKCTFPIESNEWRRWHNIEFYQRTGIGLEELNAQQKELAFGILKESLSTKGLEKSRSIMKMEAHLATLRPDNKLLGGEKYWFTFMGTPSAKKPWGWQIDGHHLVINYFVLESQIVMTPTFMGSEPTYAESGINKGLRTFEAEESRGLDFYQSLNAEQKAKARLWDKKEMDFNRTEAFRDNEIIPFTGISAQELTAAQQEGLLGLIAEYVEDMRNEHANIKMLEVLSHLEETYFTWVQGEKMEDPFYYRIHSPVILIEFDHQTPVAIWDRSKPRPGPVKTHIHTVVRTPNGNDYGKDLLREHLEARHRE</sequence>
<dbReference type="Pfam" id="PF12006">
    <property type="entry name" value="DUF3500"/>
    <property type="match status" value="1"/>
</dbReference>
<protein>
    <recommendedName>
        <fullName evidence="4">DUF3500 domain-containing protein</fullName>
    </recommendedName>
</protein>
<dbReference type="AlphaFoldDB" id="F4KXL4"/>
<evidence type="ECO:0000313" key="2">
    <source>
        <dbReference type="EMBL" id="AEE50385.1"/>
    </source>
</evidence>
<dbReference type="PANTHER" id="PTHR37489:SF1">
    <property type="entry name" value="DUF3500 DOMAIN-CONTAINING PROTEIN"/>
    <property type="match status" value="1"/>
</dbReference>
<accession>F4KXL4</accession>
<feature type="signal peptide" evidence="1">
    <location>
        <begin position="1"/>
        <end position="19"/>
    </location>
</feature>
<dbReference type="STRING" id="760192.Halhy_2512"/>
<keyword evidence="1" id="KW-0732">Signal</keyword>
<organism evidence="2 3">
    <name type="scientific">Haliscomenobacter hydrossis (strain ATCC 27775 / DSM 1100 / LMG 10767 / O)</name>
    <dbReference type="NCBI Taxonomy" id="760192"/>
    <lineage>
        <taxon>Bacteria</taxon>
        <taxon>Pseudomonadati</taxon>
        <taxon>Bacteroidota</taxon>
        <taxon>Saprospiria</taxon>
        <taxon>Saprospirales</taxon>
        <taxon>Haliscomenobacteraceae</taxon>
        <taxon>Haliscomenobacter</taxon>
    </lineage>
</organism>